<reference evidence="2" key="1">
    <citation type="submission" date="2023-07" db="EMBL/GenBank/DDBJ databases">
        <title>draft genome sequence of fig (Ficus carica).</title>
        <authorList>
            <person name="Takahashi T."/>
            <person name="Nishimura K."/>
        </authorList>
    </citation>
    <scope>NUCLEOTIDE SEQUENCE</scope>
</reference>
<evidence type="ECO:0000313" key="2">
    <source>
        <dbReference type="EMBL" id="GMN63810.1"/>
    </source>
</evidence>
<dbReference type="PANTHER" id="PTHR33240:SF8">
    <property type="entry name" value="OS03G0439900 PROTEIN"/>
    <property type="match status" value="1"/>
</dbReference>
<feature type="compositionally biased region" description="Polar residues" evidence="1">
    <location>
        <begin position="1"/>
        <end position="12"/>
    </location>
</feature>
<dbReference type="PANTHER" id="PTHR33240">
    <property type="entry name" value="OS08G0508500 PROTEIN"/>
    <property type="match status" value="1"/>
</dbReference>
<organism evidence="2 3">
    <name type="scientific">Ficus carica</name>
    <name type="common">Common fig</name>
    <dbReference type="NCBI Taxonomy" id="3494"/>
    <lineage>
        <taxon>Eukaryota</taxon>
        <taxon>Viridiplantae</taxon>
        <taxon>Streptophyta</taxon>
        <taxon>Embryophyta</taxon>
        <taxon>Tracheophyta</taxon>
        <taxon>Spermatophyta</taxon>
        <taxon>Magnoliopsida</taxon>
        <taxon>eudicotyledons</taxon>
        <taxon>Gunneridae</taxon>
        <taxon>Pentapetalae</taxon>
        <taxon>rosids</taxon>
        <taxon>fabids</taxon>
        <taxon>Rosales</taxon>
        <taxon>Moraceae</taxon>
        <taxon>Ficeae</taxon>
        <taxon>Ficus</taxon>
    </lineage>
</organism>
<accession>A0AA88DXI3</accession>
<evidence type="ECO:0000256" key="1">
    <source>
        <dbReference type="SAM" id="MobiDB-lite"/>
    </source>
</evidence>
<proteinExistence type="predicted"/>
<sequence>MQRDTSLPNVDPNSPAGRETIIDPREATPRGMNMDKFCEFHKDHGHLTVDYKALRYEIVELLKRGHLKEFLNDKGYQTYGIPKESGNSGSLIQKHIKKALTPPPSYLPSDSLVGHIILFHEKEATDLCQPHDDALVIMFSIANCQVGRILIDNGSFTDILFLTTLKEMDISES</sequence>
<feature type="region of interest" description="Disordered" evidence="1">
    <location>
        <begin position="1"/>
        <end position="29"/>
    </location>
</feature>
<name>A0AA88DXI3_FICCA</name>
<dbReference type="EMBL" id="BTGU01000160">
    <property type="protein sequence ID" value="GMN63810.1"/>
    <property type="molecule type" value="Genomic_DNA"/>
</dbReference>
<protein>
    <submittedName>
        <fullName evidence="2">Uncharacterized protein</fullName>
    </submittedName>
</protein>
<dbReference type="Proteomes" id="UP001187192">
    <property type="component" value="Unassembled WGS sequence"/>
</dbReference>
<keyword evidence="3" id="KW-1185">Reference proteome</keyword>
<gene>
    <name evidence="2" type="ORF">TIFTF001_032911</name>
</gene>
<comment type="caution">
    <text evidence="2">The sequence shown here is derived from an EMBL/GenBank/DDBJ whole genome shotgun (WGS) entry which is preliminary data.</text>
</comment>
<dbReference type="AlphaFoldDB" id="A0AA88DXI3"/>
<evidence type="ECO:0000313" key="3">
    <source>
        <dbReference type="Proteomes" id="UP001187192"/>
    </source>
</evidence>